<name>A0A7X0RU78_9BACL</name>
<evidence type="ECO:0000259" key="1">
    <source>
        <dbReference type="PROSITE" id="PS51186"/>
    </source>
</evidence>
<dbReference type="RefSeq" id="WP_185671546.1">
    <property type="nucleotide sequence ID" value="NZ_JACJVP010000041.1"/>
</dbReference>
<dbReference type="AlphaFoldDB" id="A0A7X0RU78"/>
<organism evidence="2 3">
    <name type="scientific">Cohnella nanjingensis</name>
    <dbReference type="NCBI Taxonomy" id="1387779"/>
    <lineage>
        <taxon>Bacteria</taxon>
        <taxon>Bacillati</taxon>
        <taxon>Bacillota</taxon>
        <taxon>Bacilli</taxon>
        <taxon>Bacillales</taxon>
        <taxon>Paenibacillaceae</taxon>
        <taxon>Cohnella</taxon>
    </lineage>
</organism>
<dbReference type="SUPFAM" id="SSF55729">
    <property type="entry name" value="Acyl-CoA N-acyltransferases (Nat)"/>
    <property type="match status" value="1"/>
</dbReference>
<dbReference type="Pfam" id="PF00583">
    <property type="entry name" value="Acetyltransf_1"/>
    <property type="match status" value="1"/>
</dbReference>
<dbReference type="InterPro" id="IPR016181">
    <property type="entry name" value="Acyl_CoA_acyltransferase"/>
</dbReference>
<dbReference type="Proteomes" id="UP000547209">
    <property type="component" value="Unassembled WGS sequence"/>
</dbReference>
<gene>
    <name evidence="2" type="ORF">H7C19_23685</name>
</gene>
<dbReference type="GO" id="GO:0016747">
    <property type="term" value="F:acyltransferase activity, transferring groups other than amino-acyl groups"/>
    <property type="evidence" value="ECO:0007669"/>
    <property type="project" value="InterPro"/>
</dbReference>
<dbReference type="InterPro" id="IPR050276">
    <property type="entry name" value="MshD_Acetyltransferase"/>
</dbReference>
<reference evidence="2 3" key="1">
    <citation type="submission" date="2020-08" db="EMBL/GenBank/DDBJ databases">
        <title>Cohnella phylogeny.</title>
        <authorList>
            <person name="Dunlap C."/>
        </authorList>
    </citation>
    <scope>NUCLEOTIDE SEQUENCE [LARGE SCALE GENOMIC DNA]</scope>
    <source>
        <strain evidence="2 3">DSM 28246</strain>
    </source>
</reference>
<comment type="caution">
    <text evidence="2">The sequence shown here is derived from an EMBL/GenBank/DDBJ whole genome shotgun (WGS) entry which is preliminary data.</text>
</comment>
<proteinExistence type="predicted"/>
<dbReference type="Gene3D" id="3.40.630.30">
    <property type="match status" value="1"/>
</dbReference>
<dbReference type="PROSITE" id="PS51186">
    <property type="entry name" value="GNAT"/>
    <property type="match status" value="1"/>
</dbReference>
<keyword evidence="3" id="KW-1185">Reference proteome</keyword>
<feature type="domain" description="N-acetyltransferase" evidence="1">
    <location>
        <begin position="4"/>
        <end position="154"/>
    </location>
</feature>
<evidence type="ECO:0000313" key="2">
    <source>
        <dbReference type="EMBL" id="MBB6673685.1"/>
    </source>
</evidence>
<accession>A0A7X0RU78</accession>
<evidence type="ECO:0000313" key="3">
    <source>
        <dbReference type="Proteomes" id="UP000547209"/>
    </source>
</evidence>
<dbReference type="EMBL" id="JACJVP010000041">
    <property type="protein sequence ID" value="MBB6673685.1"/>
    <property type="molecule type" value="Genomic_DNA"/>
</dbReference>
<dbReference type="PANTHER" id="PTHR43617">
    <property type="entry name" value="L-AMINO ACID N-ACETYLTRANSFERASE"/>
    <property type="match status" value="1"/>
</dbReference>
<dbReference type="CDD" id="cd04301">
    <property type="entry name" value="NAT_SF"/>
    <property type="match status" value="1"/>
</dbReference>
<keyword evidence="2" id="KW-0808">Transferase</keyword>
<protein>
    <submittedName>
        <fullName evidence="2">GNAT family N-acetyltransferase</fullName>
    </submittedName>
</protein>
<sequence>MADIALRPVTRDNWLEAIALKGSEDQQAFVPSVAVSLAKVYIKPDGERVEYLPFAVYAGETMVGFVMHAFEPGTSDSYWINGFLIDAAHQRRGYGTAAMDRMIAFIRERAPACREIRLTVHLDNAAAERLYARFGFRRTGQIWGDERVMSLREDEPALASGIGPRE</sequence>
<dbReference type="InterPro" id="IPR000182">
    <property type="entry name" value="GNAT_dom"/>
</dbReference>